<gene>
    <name evidence="2" type="ORF">M407DRAFT_20404</name>
</gene>
<keyword evidence="3" id="KW-1185">Reference proteome</keyword>
<accession>A0A0C3L9F8</accession>
<sequence>MDDDIVFRGEGPCDVFLRRARKVAFEKGKHKDGDWMAGYVSTCFEGEALKWYEGLDEDVQDDWKQLRTALLERFPPVSGHPPQPGLDPSSSSIPLSCVPTAPAAPQAGSLESQPVTWIHGKVPTSPPTSPGAALIGPAPPAPAAAPPPAPSLPSTPGDARPSAPFRGRLAVISDSPGKGGYVGKSRAEGFYNVTEDPNQALRVEYTPRGSGQPVDFRLLDSLPEGDFDRLGVVWHNEKPIVAALSTEYALCVAVRGPASERNVSCKTGFLYPVHRGPVDTTVWSLSLDGSVYPVWKTDDRNYYPLQTAVFSQRLVFVPDWKAYREEVISTLWSNFVDKARLVLEPI</sequence>
<dbReference type="AlphaFoldDB" id="A0A0C3L9F8"/>
<dbReference type="EMBL" id="KN822971">
    <property type="protein sequence ID" value="KIO30513.1"/>
    <property type="molecule type" value="Genomic_DNA"/>
</dbReference>
<proteinExistence type="predicted"/>
<name>A0A0C3L9F8_9AGAM</name>
<protein>
    <submittedName>
        <fullName evidence="2">Uncharacterized protein</fullName>
    </submittedName>
</protein>
<feature type="compositionally biased region" description="Pro residues" evidence="1">
    <location>
        <begin position="137"/>
        <end position="153"/>
    </location>
</feature>
<organism evidence="2 3">
    <name type="scientific">Tulasnella calospora MUT 4182</name>
    <dbReference type="NCBI Taxonomy" id="1051891"/>
    <lineage>
        <taxon>Eukaryota</taxon>
        <taxon>Fungi</taxon>
        <taxon>Dikarya</taxon>
        <taxon>Basidiomycota</taxon>
        <taxon>Agaricomycotina</taxon>
        <taxon>Agaricomycetes</taxon>
        <taxon>Cantharellales</taxon>
        <taxon>Tulasnellaceae</taxon>
        <taxon>Tulasnella</taxon>
    </lineage>
</organism>
<evidence type="ECO:0000313" key="2">
    <source>
        <dbReference type="EMBL" id="KIO30513.1"/>
    </source>
</evidence>
<reference evidence="3" key="2">
    <citation type="submission" date="2015-01" db="EMBL/GenBank/DDBJ databases">
        <title>Evolutionary Origins and Diversification of the Mycorrhizal Mutualists.</title>
        <authorList>
            <consortium name="DOE Joint Genome Institute"/>
            <consortium name="Mycorrhizal Genomics Consortium"/>
            <person name="Kohler A."/>
            <person name="Kuo A."/>
            <person name="Nagy L.G."/>
            <person name="Floudas D."/>
            <person name="Copeland A."/>
            <person name="Barry K.W."/>
            <person name="Cichocki N."/>
            <person name="Veneault-Fourrey C."/>
            <person name="LaButti K."/>
            <person name="Lindquist E.A."/>
            <person name="Lipzen A."/>
            <person name="Lundell T."/>
            <person name="Morin E."/>
            <person name="Murat C."/>
            <person name="Riley R."/>
            <person name="Ohm R."/>
            <person name="Sun H."/>
            <person name="Tunlid A."/>
            <person name="Henrissat B."/>
            <person name="Grigoriev I.V."/>
            <person name="Hibbett D.S."/>
            <person name="Martin F."/>
        </authorList>
    </citation>
    <scope>NUCLEOTIDE SEQUENCE [LARGE SCALE GENOMIC DNA]</scope>
    <source>
        <strain evidence="3">MUT 4182</strain>
    </source>
</reference>
<reference evidence="2 3" key="1">
    <citation type="submission" date="2014-04" db="EMBL/GenBank/DDBJ databases">
        <authorList>
            <consortium name="DOE Joint Genome Institute"/>
            <person name="Kuo A."/>
            <person name="Girlanda M."/>
            <person name="Perotto S."/>
            <person name="Kohler A."/>
            <person name="Nagy L.G."/>
            <person name="Floudas D."/>
            <person name="Copeland A."/>
            <person name="Barry K.W."/>
            <person name="Cichocki N."/>
            <person name="Veneault-Fourrey C."/>
            <person name="LaButti K."/>
            <person name="Lindquist E.A."/>
            <person name="Lipzen A."/>
            <person name="Lundell T."/>
            <person name="Morin E."/>
            <person name="Murat C."/>
            <person name="Sun H."/>
            <person name="Tunlid A."/>
            <person name="Henrissat B."/>
            <person name="Grigoriev I.V."/>
            <person name="Hibbett D.S."/>
            <person name="Martin F."/>
            <person name="Nordberg H.P."/>
            <person name="Cantor M.N."/>
            <person name="Hua S.X."/>
        </authorList>
    </citation>
    <scope>NUCLEOTIDE SEQUENCE [LARGE SCALE GENOMIC DNA]</scope>
    <source>
        <strain evidence="2 3">MUT 4182</strain>
    </source>
</reference>
<dbReference type="Proteomes" id="UP000054248">
    <property type="component" value="Unassembled WGS sequence"/>
</dbReference>
<dbReference type="HOGENOM" id="CLU_061438_0_0_1"/>
<feature type="region of interest" description="Disordered" evidence="1">
    <location>
        <begin position="74"/>
        <end position="164"/>
    </location>
</feature>
<dbReference type="OrthoDB" id="3234559at2759"/>
<evidence type="ECO:0000256" key="1">
    <source>
        <dbReference type="SAM" id="MobiDB-lite"/>
    </source>
</evidence>
<evidence type="ECO:0000313" key="3">
    <source>
        <dbReference type="Proteomes" id="UP000054248"/>
    </source>
</evidence>